<protein>
    <submittedName>
        <fullName evidence="1">Uncharacterized protein</fullName>
    </submittedName>
</protein>
<organism evidence="1">
    <name type="scientific">viral metagenome</name>
    <dbReference type="NCBI Taxonomy" id="1070528"/>
    <lineage>
        <taxon>unclassified sequences</taxon>
        <taxon>metagenomes</taxon>
        <taxon>organismal metagenomes</taxon>
    </lineage>
</organism>
<reference evidence="1" key="1">
    <citation type="journal article" date="2020" name="Nature">
        <title>Giant virus diversity and host interactions through global metagenomics.</title>
        <authorList>
            <person name="Schulz F."/>
            <person name="Roux S."/>
            <person name="Paez-Espino D."/>
            <person name="Jungbluth S."/>
            <person name="Walsh D.A."/>
            <person name="Denef V.J."/>
            <person name="McMahon K.D."/>
            <person name="Konstantinidis K.T."/>
            <person name="Eloe-Fadrosh E.A."/>
            <person name="Kyrpides N.C."/>
            <person name="Woyke T."/>
        </authorList>
    </citation>
    <scope>NUCLEOTIDE SEQUENCE</scope>
    <source>
        <strain evidence="1">GVMAG-M-3300009182-46</strain>
    </source>
</reference>
<dbReference type="EMBL" id="MN739027">
    <property type="protein sequence ID" value="QHT35848.1"/>
    <property type="molecule type" value="Genomic_DNA"/>
</dbReference>
<proteinExistence type="predicted"/>
<name>A0A6C0F2V7_9ZZZZ</name>
<accession>A0A6C0F2V7</accession>
<dbReference type="AlphaFoldDB" id="A0A6C0F2V7"/>
<sequence length="391" mass="45309">MASKGLQIKSCIFFPIQKRTTNRKTNNRPINMVKKLDLYTLNEIKISKFLKTQITDFHKHCNTFSSFELLGVSSLNDKYLERSERMQPNTGFALFRYSPTNTLNFFDQLYNCNDTRMYIYHLINGFKGYLSCIHFFQSYKILNVGLSPQNMLYNPETLIHIVHDLTSCLILEQLSKEEKVLHLSYFQSTHYFLPIEFHVISYIIEKKETSISAFNIDAIIASYIDSHPHIKKFSKTFAESYRKECELSLYPFINKPEEYIVDTILKSTSKTWDTFALSSILINIIFGLKTVCKKSTGWLDRVLKLLLLNTYPQVEKRKTVGETIHLFDAICNNDAAIDDLKNMIICLNADSLKKVNQHLLECNAFVIEACESRKKYSLMFATLANRGSCAL</sequence>
<evidence type="ECO:0000313" key="1">
    <source>
        <dbReference type="EMBL" id="QHT35848.1"/>
    </source>
</evidence>